<evidence type="ECO:0000313" key="2">
    <source>
        <dbReference type="Proteomes" id="UP000646827"/>
    </source>
</evidence>
<accession>A0A8H7RMR4</accession>
<proteinExistence type="predicted"/>
<dbReference type="EMBL" id="JAEPRB010000696">
    <property type="protein sequence ID" value="KAG2213285.1"/>
    <property type="molecule type" value="Genomic_DNA"/>
</dbReference>
<sequence length="255" mass="29344">MLSGEFPNVNSSFELDNTTCKAIGGAITKSTLNIPSSIFEGTFRGQYTCIFKNISKKRGSMRSVDWIVFMQCVLPTLVFEQLAQEYGPDALQVEALMSYVIGCCLALQWEIDQDDLINIKKHFQNWHLHMKNEVDNNMYTINFHLLRHIHGTVKALSPLRAYSTKLTKRSIGFFKKHVKSQVSPRENAGNVIKQQLLIRNFSRVYYGDDCLGEEPEKDEYTVPGYPHIELWDPCLSTTDNTMLAPLRTYWDSFFH</sequence>
<evidence type="ECO:0000313" key="1">
    <source>
        <dbReference type="EMBL" id="KAG2213285.1"/>
    </source>
</evidence>
<dbReference type="OrthoDB" id="2281940at2759"/>
<dbReference type="AlphaFoldDB" id="A0A8H7RMR4"/>
<keyword evidence="2" id="KW-1185">Reference proteome</keyword>
<protein>
    <submittedName>
        <fullName evidence="1">Uncharacterized protein</fullName>
    </submittedName>
</protein>
<comment type="caution">
    <text evidence="1">The sequence shown here is derived from an EMBL/GenBank/DDBJ whole genome shotgun (WGS) entry which is preliminary data.</text>
</comment>
<organism evidence="1 2">
    <name type="scientific">Circinella minor</name>
    <dbReference type="NCBI Taxonomy" id="1195481"/>
    <lineage>
        <taxon>Eukaryota</taxon>
        <taxon>Fungi</taxon>
        <taxon>Fungi incertae sedis</taxon>
        <taxon>Mucoromycota</taxon>
        <taxon>Mucoromycotina</taxon>
        <taxon>Mucoromycetes</taxon>
        <taxon>Mucorales</taxon>
        <taxon>Lichtheimiaceae</taxon>
        <taxon>Circinella</taxon>
    </lineage>
</organism>
<name>A0A8H7RMR4_9FUNG</name>
<dbReference type="Proteomes" id="UP000646827">
    <property type="component" value="Unassembled WGS sequence"/>
</dbReference>
<reference evidence="1 2" key="1">
    <citation type="submission" date="2020-12" db="EMBL/GenBank/DDBJ databases">
        <title>Metabolic potential, ecology and presence of endohyphal bacteria is reflected in genomic diversity of Mucoromycotina.</title>
        <authorList>
            <person name="Muszewska A."/>
            <person name="Okrasinska A."/>
            <person name="Steczkiewicz K."/>
            <person name="Drgas O."/>
            <person name="Orlowska M."/>
            <person name="Perlinska-Lenart U."/>
            <person name="Aleksandrzak-Piekarczyk T."/>
            <person name="Szatraj K."/>
            <person name="Zielenkiewicz U."/>
            <person name="Pilsyk S."/>
            <person name="Malc E."/>
            <person name="Mieczkowski P."/>
            <person name="Kruszewska J.S."/>
            <person name="Biernat P."/>
            <person name="Pawlowska J."/>
        </authorList>
    </citation>
    <scope>NUCLEOTIDE SEQUENCE [LARGE SCALE GENOMIC DNA]</scope>
    <source>
        <strain evidence="1 2">CBS 142.35</strain>
    </source>
</reference>
<gene>
    <name evidence="1" type="ORF">INT45_008739</name>
</gene>